<gene>
    <name evidence="2" type="ORF">H9784_04070</name>
</gene>
<protein>
    <submittedName>
        <fullName evidence="2">Uncharacterized protein</fullName>
    </submittedName>
</protein>
<dbReference type="EMBL" id="DWZD01000026">
    <property type="protein sequence ID" value="HJA78738.1"/>
    <property type="molecule type" value="Genomic_DNA"/>
</dbReference>
<reference evidence="2" key="1">
    <citation type="journal article" date="2021" name="PeerJ">
        <title>Extensive microbial diversity within the chicken gut microbiome revealed by metagenomics and culture.</title>
        <authorList>
            <person name="Gilroy R."/>
            <person name="Ravi A."/>
            <person name="Getino M."/>
            <person name="Pursley I."/>
            <person name="Horton D.L."/>
            <person name="Alikhan N.F."/>
            <person name="Baker D."/>
            <person name="Gharbi K."/>
            <person name="Hall N."/>
            <person name="Watson M."/>
            <person name="Adriaenssens E.M."/>
            <person name="Foster-Nyarko E."/>
            <person name="Jarju S."/>
            <person name="Secka A."/>
            <person name="Antonio M."/>
            <person name="Oren A."/>
            <person name="Chaudhuri R.R."/>
            <person name="La Ragione R."/>
            <person name="Hildebrand F."/>
            <person name="Pallen M.J."/>
        </authorList>
    </citation>
    <scope>NUCLEOTIDE SEQUENCE</scope>
    <source>
        <strain evidence="2">5032</strain>
    </source>
</reference>
<dbReference type="Proteomes" id="UP000823821">
    <property type="component" value="Unassembled WGS sequence"/>
</dbReference>
<comment type="caution">
    <text evidence="2">The sequence shown here is derived from an EMBL/GenBank/DDBJ whole genome shotgun (WGS) entry which is preliminary data.</text>
</comment>
<evidence type="ECO:0000313" key="3">
    <source>
        <dbReference type="Proteomes" id="UP000823821"/>
    </source>
</evidence>
<accession>A0A9D2HNN2</accession>
<feature type="region of interest" description="Disordered" evidence="1">
    <location>
        <begin position="1"/>
        <end position="91"/>
    </location>
</feature>
<name>A0A9D2HNN2_9BACT</name>
<evidence type="ECO:0000313" key="2">
    <source>
        <dbReference type="EMBL" id="HJA78738.1"/>
    </source>
</evidence>
<proteinExistence type="predicted"/>
<evidence type="ECO:0000256" key="1">
    <source>
        <dbReference type="SAM" id="MobiDB-lite"/>
    </source>
</evidence>
<feature type="compositionally biased region" description="Basic residues" evidence="1">
    <location>
        <begin position="56"/>
        <end position="72"/>
    </location>
</feature>
<sequence length="258" mass="28270">MQQPAGQPRAVHGRKPPYRNFADGKNVMGKTSSRQIHRKRDASLKTSPRAATGKQRQVRRTGHGKAAAKQKPCRSIGKDNARQRAFPDTAQAQTTVGRTSLRVLLAAASLALLLCVSPLRVMAEESALTPTGLPYGWQAERTADGLWLARSPAADAVVAACSGSLPEDTSEQALLQTFINYFSGSEAQQRADRGHQFHFQHDSTQHTALLYTDRQRYMLITVTDPANRYPESIEMLVQSLAQQLKDGPKAAGSNTRHD</sequence>
<reference evidence="2" key="2">
    <citation type="submission" date="2021-04" db="EMBL/GenBank/DDBJ databases">
        <authorList>
            <person name="Gilroy R."/>
        </authorList>
    </citation>
    <scope>NUCLEOTIDE SEQUENCE</scope>
    <source>
        <strain evidence="2">5032</strain>
    </source>
</reference>
<dbReference type="AlphaFoldDB" id="A0A9D2HNN2"/>
<organism evidence="2 3">
    <name type="scientific">Candidatus Desulfovibrio intestinavium</name>
    <dbReference type="NCBI Taxonomy" id="2838534"/>
    <lineage>
        <taxon>Bacteria</taxon>
        <taxon>Pseudomonadati</taxon>
        <taxon>Thermodesulfobacteriota</taxon>
        <taxon>Desulfovibrionia</taxon>
        <taxon>Desulfovibrionales</taxon>
        <taxon>Desulfovibrionaceae</taxon>
        <taxon>Desulfovibrio</taxon>
    </lineage>
</organism>